<accession>A0A5B7IAC8</accession>
<comment type="caution">
    <text evidence="2">The sequence shown here is derived from an EMBL/GenBank/DDBJ whole genome shotgun (WGS) entry which is preliminary data.</text>
</comment>
<dbReference type="Proteomes" id="UP000324222">
    <property type="component" value="Unassembled WGS sequence"/>
</dbReference>
<evidence type="ECO:0000256" key="1">
    <source>
        <dbReference type="SAM" id="MobiDB-lite"/>
    </source>
</evidence>
<dbReference type="AlphaFoldDB" id="A0A5B7IAC8"/>
<keyword evidence="3" id="KW-1185">Reference proteome</keyword>
<name>A0A5B7IAC8_PORTR</name>
<protein>
    <submittedName>
        <fullName evidence="2">Uncharacterized protein</fullName>
    </submittedName>
</protein>
<dbReference type="EMBL" id="VSRR010050412">
    <property type="protein sequence ID" value="MPC79165.1"/>
    <property type="molecule type" value="Genomic_DNA"/>
</dbReference>
<feature type="region of interest" description="Disordered" evidence="1">
    <location>
        <begin position="1"/>
        <end position="31"/>
    </location>
</feature>
<reference evidence="2 3" key="1">
    <citation type="submission" date="2019-05" db="EMBL/GenBank/DDBJ databases">
        <title>Another draft genome of Portunus trituberculatus and its Hox gene families provides insights of decapod evolution.</title>
        <authorList>
            <person name="Jeong J.-H."/>
            <person name="Song I."/>
            <person name="Kim S."/>
            <person name="Choi T."/>
            <person name="Kim D."/>
            <person name="Ryu S."/>
            <person name="Kim W."/>
        </authorList>
    </citation>
    <scope>NUCLEOTIDE SEQUENCE [LARGE SCALE GENOMIC DNA]</scope>
    <source>
        <tissue evidence="2">Muscle</tissue>
    </source>
</reference>
<gene>
    <name evidence="2" type="ORF">E2C01_073678</name>
</gene>
<proteinExistence type="predicted"/>
<evidence type="ECO:0000313" key="3">
    <source>
        <dbReference type="Proteomes" id="UP000324222"/>
    </source>
</evidence>
<organism evidence="2 3">
    <name type="scientific">Portunus trituberculatus</name>
    <name type="common">Swimming crab</name>
    <name type="synonym">Neptunus trituberculatus</name>
    <dbReference type="NCBI Taxonomy" id="210409"/>
    <lineage>
        <taxon>Eukaryota</taxon>
        <taxon>Metazoa</taxon>
        <taxon>Ecdysozoa</taxon>
        <taxon>Arthropoda</taxon>
        <taxon>Crustacea</taxon>
        <taxon>Multicrustacea</taxon>
        <taxon>Malacostraca</taxon>
        <taxon>Eumalacostraca</taxon>
        <taxon>Eucarida</taxon>
        <taxon>Decapoda</taxon>
        <taxon>Pleocyemata</taxon>
        <taxon>Brachyura</taxon>
        <taxon>Eubrachyura</taxon>
        <taxon>Portunoidea</taxon>
        <taxon>Portunidae</taxon>
        <taxon>Portuninae</taxon>
        <taxon>Portunus</taxon>
    </lineage>
</organism>
<evidence type="ECO:0000313" key="2">
    <source>
        <dbReference type="EMBL" id="MPC79165.1"/>
    </source>
</evidence>
<sequence length="98" mass="9881">MTGASPSPTSPALARPSPAEGGSIEDGVWDSGSATSASARVGCASLSPKRFFVLGNTRASSDSLCPSCVSSVQVASAPSGKWRELLSVDSALYCSRLS</sequence>